<dbReference type="Pfam" id="PF04545">
    <property type="entry name" value="Sigma70_r4"/>
    <property type="match status" value="1"/>
</dbReference>
<dbReference type="GO" id="GO:0006352">
    <property type="term" value="P:DNA-templated transcription initiation"/>
    <property type="evidence" value="ECO:0007669"/>
    <property type="project" value="UniProtKB-UniRule"/>
</dbReference>
<dbReference type="InterPro" id="IPR007624">
    <property type="entry name" value="RNA_pol_sigma70_r3"/>
</dbReference>
<accession>A0A2I4HPK7</accession>
<evidence type="ECO:0000256" key="4">
    <source>
        <dbReference type="ARBA" id="ARBA00023125"/>
    </source>
</evidence>
<dbReference type="GO" id="GO:0009507">
    <property type="term" value="C:chloroplast"/>
    <property type="evidence" value="ECO:0000318"/>
    <property type="project" value="GO_Central"/>
</dbReference>
<keyword evidence="8" id="KW-1185">Reference proteome</keyword>
<dbReference type="PRINTS" id="PR00046">
    <property type="entry name" value="SIGMA70FCT"/>
</dbReference>
<dbReference type="Proteomes" id="UP000235220">
    <property type="component" value="Chromosome 4"/>
</dbReference>
<evidence type="ECO:0000256" key="5">
    <source>
        <dbReference type="ARBA" id="ARBA00023163"/>
    </source>
</evidence>
<dbReference type="InterPro" id="IPR013324">
    <property type="entry name" value="RNA_pol_sigma_r3/r4-like"/>
</dbReference>
<keyword evidence="2 6" id="KW-0805">Transcription regulation</keyword>
<dbReference type="NCBIfam" id="TIGR02937">
    <property type="entry name" value="sigma70-ECF"/>
    <property type="match status" value="1"/>
</dbReference>
<comment type="similarity">
    <text evidence="1 6">Belongs to the sigma-70 factor family.</text>
</comment>
<keyword evidence="6" id="KW-0934">Plastid</keyword>
<dbReference type="PROSITE" id="PS00715">
    <property type="entry name" value="SIGMA70_1"/>
    <property type="match status" value="1"/>
</dbReference>
<dbReference type="SUPFAM" id="SSF88659">
    <property type="entry name" value="Sigma3 and sigma4 domains of RNA polymerase sigma factors"/>
    <property type="match status" value="2"/>
</dbReference>
<dbReference type="CDD" id="cd06171">
    <property type="entry name" value="Sigma70_r4"/>
    <property type="match status" value="1"/>
</dbReference>
<dbReference type="GO" id="GO:0016987">
    <property type="term" value="F:sigma factor activity"/>
    <property type="evidence" value="ECO:0000318"/>
    <property type="project" value="GO_Central"/>
</dbReference>
<dbReference type="InterPro" id="IPR000943">
    <property type="entry name" value="RNA_pol_sigma70"/>
</dbReference>
<dbReference type="InterPro" id="IPR013325">
    <property type="entry name" value="RNA_pol_sigma_r2"/>
</dbReference>
<dbReference type="OrthoDB" id="206108at2759"/>
<dbReference type="GO" id="GO:0003899">
    <property type="term" value="F:DNA-directed RNA polymerase activity"/>
    <property type="evidence" value="ECO:0000318"/>
    <property type="project" value="GO_Central"/>
</dbReference>
<name>A0A2I4HPK7_JUGRE</name>
<dbReference type="KEGG" id="jre:109020113"/>
<dbReference type="PIRSF" id="PIRSF000767">
    <property type="entry name" value="RNA_pol_sigma_SigB/C/D"/>
    <property type="match status" value="1"/>
</dbReference>
<feature type="region of interest" description="Disordered" evidence="7">
    <location>
        <begin position="137"/>
        <end position="157"/>
    </location>
</feature>
<dbReference type="Pfam" id="PF04542">
    <property type="entry name" value="Sigma70_r2"/>
    <property type="match status" value="1"/>
</dbReference>
<evidence type="ECO:0000256" key="2">
    <source>
        <dbReference type="ARBA" id="ARBA00023015"/>
    </source>
</evidence>
<proteinExistence type="inferred from homology"/>
<gene>
    <name evidence="9" type="primary">LOC109020113</name>
</gene>
<reference evidence="9" key="1">
    <citation type="submission" date="2025-08" db="UniProtKB">
        <authorList>
            <consortium name="RefSeq"/>
        </authorList>
    </citation>
    <scope>IDENTIFICATION</scope>
    <source>
        <tissue evidence="9">Leaves</tissue>
    </source>
</reference>
<dbReference type="InterPro" id="IPR014284">
    <property type="entry name" value="RNA_pol_sigma-70_dom"/>
</dbReference>
<dbReference type="RefSeq" id="XP_018858062.1">
    <property type="nucleotide sequence ID" value="XM_019002517.2"/>
</dbReference>
<keyword evidence="4 6" id="KW-0238">DNA-binding</keyword>
<evidence type="ECO:0000256" key="7">
    <source>
        <dbReference type="SAM" id="MobiDB-lite"/>
    </source>
</evidence>
<dbReference type="InterPro" id="IPR007630">
    <property type="entry name" value="RNA_pol_sigma70_r4"/>
</dbReference>
<evidence type="ECO:0000256" key="3">
    <source>
        <dbReference type="ARBA" id="ARBA00023082"/>
    </source>
</evidence>
<dbReference type="InterPro" id="IPR007627">
    <property type="entry name" value="RNA_pol_sigma70_r2"/>
</dbReference>
<dbReference type="InterPro" id="IPR036388">
    <property type="entry name" value="WH-like_DNA-bd_sf"/>
</dbReference>
<dbReference type="Gene3D" id="1.10.10.10">
    <property type="entry name" value="Winged helix-like DNA-binding domain superfamily/Winged helix DNA-binding domain"/>
    <property type="match status" value="2"/>
</dbReference>
<organism evidence="8 9">
    <name type="scientific">Juglans regia</name>
    <name type="common">English walnut</name>
    <dbReference type="NCBI Taxonomy" id="51240"/>
    <lineage>
        <taxon>Eukaryota</taxon>
        <taxon>Viridiplantae</taxon>
        <taxon>Streptophyta</taxon>
        <taxon>Embryophyta</taxon>
        <taxon>Tracheophyta</taxon>
        <taxon>Spermatophyta</taxon>
        <taxon>Magnoliopsida</taxon>
        <taxon>eudicotyledons</taxon>
        <taxon>Gunneridae</taxon>
        <taxon>Pentapetalae</taxon>
        <taxon>rosids</taxon>
        <taxon>fabids</taxon>
        <taxon>Fagales</taxon>
        <taxon>Juglandaceae</taxon>
        <taxon>Juglans</taxon>
    </lineage>
</organism>
<comment type="subcellular location">
    <subcellularLocation>
        <location evidence="6">Plastid</location>
        <location evidence="6">Chloroplast</location>
    </subcellularLocation>
</comment>
<dbReference type="GeneID" id="109020113"/>
<dbReference type="GO" id="GO:0006355">
    <property type="term" value="P:regulation of DNA-templated transcription"/>
    <property type="evidence" value="ECO:0000318"/>
    <property type="project" value="GO_Central"/>
</dbReference>
<evidence type="ECO:0000256" key="6">
    <source>
        <dbReference type="PIRNR" id="PIRNR000767"/>
    </source>
</evidence>
<dbReference type="PROSITE" id="PS00716">
    <property type="entry name" value="SIGMA70_2"/>
    <property type="match status" value="1"/>
</dbReference>
<dbReference type="InterPro" id="IPR050239">
    <property type="entry name" value="Sigma-70_RNA_pol_init_factors"/>
</dbReference>
<comment type="function">
    <text evidence="6">Sigma factors are initiation factors that promote the attachment of plastid-encoded RNA polymerase (PEP) to specific initiation sites and are then released.</text>
</comment>
<evidence type="ECO:0000256" key="1">
    <source>
        <dbReference type="ARBA" id="ARBA00007788"/>
    </source>
</evidence>
<keyword evidence="5 6" id="KW-0804">Transcription</keyword>
<protein>
    <recommendedName>
        <fullName evidence="6">RNA polymerase sigma factor</fullName>
    </recommendedName>
</protein>
<dbReference type="GO" id="GO:0071482">
    <property type="term" value="P:cellular response to light stimulus"/>
    <property type="evidence" value="ECO:0007669"/>
    <property type="project" value="UniProtKB-ARBA"/>
</dbReference>
<dbReference type="GO" id="GO:0000976">
    <property type="term" value="F:transcription cis-regulatory region binding"/>
    <property type="evidence" value="ECO:0000318"/>
    <property type="project" value="GO_Central"/>
</dbReference>
<keyword evidence="6" id="KW-0150">Chloroplast</keyword>
<keyword evidence="3 6" id="KW-0731">Sigma factor</keyword>
<dbReference type="SUPFAM" id="SSF88946">
    <property type="entry name" value="Sigma2 domain of RNA polymerase sigma factors"/>
    <property type="match status" value="1"/>
</dbReference>
<dbReference type="PANTHER" id="PTHR30603:SF45">
    <property type="entry name" value="RNA POLYMERASE SIGMA FACTOR SIGF, CHLOROPLASTIC"/>
    <property type="match status" value="1"/>
</dbReference>
<dbReference type="Gramene" id="Jr04_04810_p1">
    <property type="protein sequence ID" value="cds.Jr04_04810_p1"/>
    <property type="gene ID" value="Jr04_04810"/>
</dbReference>
<dbReference type="STRING" id="51240.A0A2I4HPK7"/>
<dbReference type="Gene3D" id="1.20.120.1810">
    <property type="match status" value="1"/>
</dbReference>
<dbReference type="AlphaFoldDB" id="A0A2I4HPK7"/>
<dbReference type="InterPro" id="IPR016262">
    <property type="entry name" value="RNA_pol_sigma_SigB/C/D/F"/>
</dbReference>
<evidence type="ECO:0000313" key="9">
    <source>
        <dbReference type="RefSeq" id="XP_018858062.1"/>
    </source>
</evidence>
<dbReference type="Pfam" id="PF04539">
    <property type="entry name" value="Sigma70_r3"/>
    <property type="match status" value="1"/>
</dbReference>
<dbReference type="FunCoup" id="A0A2I4HPK7">
    <property type="interactions" value="1261"/>
</dbReference>
<dbReference type="PANTHER" id="PTHR30603">
    <property type="entry name" value="RNA POLYMERASE SIGMA FACTOR RPO"/>
    <property type="match status" value="1"/>
</dbReference>
<dbReference type="GO" id="GO:1903865">
    <property type="term" value="C:sigma factor antagonist complex"/>
    <property type="evidence" value="ECO:0000318"/>
    <property type="project" value="GO_Central"/>
</dbReference>
<sequence>MEVGRNLLSSKPSFPSGIHLKNCLSSSSSSSTSTLMLHEQAASVVTSMLSTCTPQRRRASIPLQEQRDENDPLLHVFKEDAMSWVGLFLGILERTWIVAGASVNEEKIPENSNQLLHDFERQLLHWPGLGQLSPPLQTGKTMSSSLSMQPIPASTENPMDVEECDIVALAKKALSASQEAALLAEDSKLIGSDFDESLSSGFGSRIFVNIPLEEEKVVRSTRILERRSKKRRVPKSNVHENHSSRNVDVKRKISEGFDPNDPLRLFLWGPETKQLLTFEEESELIAQVQDLLKLEEVKIRLQSHFGREPTLVEWAEGVGLSYRALKSRLYSGNSSREKLIYANLRMVVHVAKLYPGRGLSFQDLLQEGSMGLMKSVEKFKPQSGCRFATYAYWWIRQSIRKAIYQHSRTIRLPENVHALLGKMMESKRLLIQEGNHHPTKEELARHVGITVNKLEKLLYTTRLPLSMQRPVWTDQDTTFQEITADTEVEIPEVSVAKKLMRQHARNLLSILSPRERRIIRLRFGIEDGKQKSLSEIGNLFGLSKERVRQLENRALHRLKQCLGSEGLVAYTELLV</sequence>
<evidence type="ECO:0000313" key="8">
    <source>
        <dbReference type="Proteomes" id="UP000235220"/>
    </source>
</evidence>